<dbReference type="AlphaFoldDB" id="A0A8D2AII1"/>
<protein>
    <submittedName>
        <fullName evidence="7">Uncharacterized protein</fullName>
    </submittedName>
</protein>
<dbReference type="Pfam" id="PF04142">
    <property type="entry name" value="Nuc_sug_transp"/>
    <property type="match status" value="1"/>
</dbReference>
<dbReference type="GO" id="GO:0015165">
    <property type="term" value="F:pyrimidine nucleotide-sugar transmembrane transporter activity"/>
    <property type="evidence" value="ECO:0007669"/>
    <property type="project" value="InterPro"/>
</dbReference>
<accession>A0A8D2AII1</accession>
<dbReference type="Ensembl" id="ENSSVLT00005002054.1">
    <property type="protein sequence ID" value="ENSSVLP00005001859.1"/>
    <property type="gene ID" value="ENSSVLG00005001542.1"/>
</dbReference>
<reference evidence="7" key="1">
    <citation type="submission" date="2025-08" db="UniProtKB">
        <authorList>
            <consortium name="Ensembl"/>
        </authorList>
    </citation>
    <scope>IDENTIFICATION</scope>
</reference>
<comment type="subcellular location">
    <subcellularLocation>
        <location evidence="1">Membrane</location>
        <topology evidence="1">Multi-pass membrane protein</topology>
    </subcellularLocation>
</comment>
<evidence type="ECO:0000256" key="3">
    <source>
        <dbReference type="ARBA" id="ARBA00022692"/>
    </source>
</evidence>
<feature type="transmembrane region" description="Helical" evidence="6">
    <location>
        <begin position="42"/>
        <end position="68"/>
    </location>
</feature>
<evidence type="ECO:0000256" key="1">
    <source>
        <dbReference type="ARBA" id="ARBA00004141"/>
    </source>
</evidence>
<evidence type="ECO:0000313" key="8">
    <source>
        <dbReference type="Proteomes" id="UP000694564"/>
    </source>
</evidence>
<sequence>MASPRENVSLLFKLYCLTVMTLVAAAYTIALRYTRTTDKELYFSTTAVCVTEVIKLLLSVGLLANALIN</sequence>
<keyword evidence="2" id="KW-0762">Sugar transport</keyword>
<keyword evidence="8" id="KW-1185">Reference proteome</keyword>
<proteinExistence type="predicted"/>
<evidence type="ECO:0000256" key="4">
    <source>
        <dbReference type="ARBA" id="ARBA00022989"/>
    </source>
</evidence>
<dbReference type="OrthoDB" id="5986267at2759"/>
<evidence type="ECO:0000313" key="7">
    <source>
        <dbReference type="Ensembl" id="ENSSVLP00005001859.1"/>
    </source>
</evidence>
<dbReference type="GeneTree" id="ENSGT00960000190939"/>
<name>A0A8D2AII1_SCIVU</name>
<dbReference type="GO" id="GO:0000139">
    <property type="term" value="C:Golgi membrane"/>
    <property type="evidence" value="ECO:0007669"/>
    <property type="project" value="UniProtKB-SubCell"/>
</dbReference>
<reference evidence="7" key="2">
    <citation type="submission" date="2025-09" db="UniProtKB">
        <authorList>
            <consortium name="Ensembl"/>
        </authorList>
    </citation>
    <scope>IDENTIFICATION</scope>
</reference>
<evidence type="ECO:0000256" key="2">
    <source>
        <dbReference type="ARBA" id="ARBA00022597"/>
    </source>
</evidence>
<dbReference type="InterPro" id="IPR007271">
    <property type="entry name" value="Nuc_sug_transpt"/>
</dbReference>
<feature type="transmembrane region" description="Helical" evidence="6">
    <location>
        <begin position="12"/>
        <end position="30"/>
    </location>
</feature>
<keyword evidence="3 6" id="KW-0812">Transmembrane</keyword>
<evidence type="ECO:0000256" key="6">
    <source>
        <dbReference type="SAM" id="Phobius"/>
    </source>
</evidence>
<organism evidence="7 8">
    <name type="scientific">Sciurus vulgaris</name>
    <name type="common">Eurasian red squirrel</name>
    <dbReference type="NCBI Taxonomy" id="55149"/>
    <lineage>
        <taxon>Eukaryota</taxon>
        <taxon>Metazoa</taxon>
        <taxon>Chordata</taxon>
        <taxon>Craniata</taxon>
        <taxon>Vertebrata</taxon>
        <taxon>Euteleostomi</taxon>
        <taxon>Mammalia</taxon>
        <taxon>Eutheria</taxon>
        <taxon>Euarchontoglires</taxon>
        <taxon>Glires</taxon>
        <taxon>Rodentia</taxon>
        <taxon>Sciuromorpha</taxon>
        <taxon>Sciuridae</taxon>
        <taxon>Sciurinae</taxon>
        <taxon>Sciurini</taxon>
        <taxon>Sciurus</taxon>
    </lineage>
</organism>
<keyword evidence="4 6" id="KW-1133">Transmembrane helix</keyword>
<keyword evidence="5 6" id="KW-0472">Membrane</keyword>
<keyword evidence="2" id="KW-0813">Transport</keyword>
<dbReference type="Proteomes" id="UP000694564">
    <property type="component" value="Chromosome 4"/>
</dbReference>
<evidence type="ECO:0000256" key="5">
    <source>
        <dbReference type="ARBA" id="ARBA00023136"/>
    </source>
</evidence>